<keyword evidence="2" id="KW-0808">Transferase</keyword>
<dbReference type="EMBL" id="JAFEMO010000003">
    <property type="protein sequence ID" value="KAH7573412.1"/>
    <property type="molecule type" value="Genomic_DNA"/>
</dbReference>
<comment type="similarity">
    <text evidence="1">Belongs to the plant acyltransferase family.</text>
</comment>
<dbReference type="PANTHER" id="PTHR31623">
    <property type="entry name" value="F21J9.9"/>
    <property type="match status" value="1"/>
</dbReference>
<comment type="caution">
    <text evidence="4">The sequence shown here is derived from an EMBL/GenBank/DDBJ whole genome shotgun (WGS) entry which is preliminary data.</text>
</comment>
<dbReference type="Proteomes" id="UP000827721">
    <property type="component" value="Unassembled WGS sequence"/>
</dbReference>
<evidence type="ECO:0000256" key="3">
    <source>
        <dbReference type="ARBA" id="ARBA00023315"/>
    </source>
</evidence>
<reference evidence="4 5" key="1">
    <citation type="submission" date="2021-02" db="EMBL/GenBank/DDBJ databases">
        <title>Plant Genome Project.</title>
        <authorList>
            <person name="Zhang R.-G."/>
        </authorList>
    </citation>
    <scope>NUCLEOTIDE SEQUENCE [LARGE SCALE GENOMIC DNA]</scope>
    <source>
        <tissue evidence="4">Leaves</tissue>
    </source>
</reference>
<evidence type="ECO:0000313" key="4">
    <source>
        <dbReference type="EMBL" id="KAH7573412.1"/>
    </source>
</evidence>
<evidence type="ECO:0000256" key="1">
    <source>
        <dbReference type="ARBA" id="ARBA00009861"/>
    </source>
</evidence>
<dbReference type="Pfam" id="PF02458">
    <property type="entry name" value="Transferase"/>
    <property type="match status" value="1"/>
</dbReference>
<organism evidence="4 5">
    <name type="scientific">Xanthoceras sorbifolium</name>
    <dbReference type="NCBI Taxonomy" id="99658"/>
    <lineage>
        <taxon>Eukaryota</taxon>
        <taxon>Viridiplantae</taxon>
        <taxon>Streptophyta</taxon>
        <taxon>Embryophyta</taxon>
        <taxon>Tracheophyta</taxon>
        <taxon>Spermatophyta</taxon>
        <taxon>Magnoliopsida</taxon>
        <taxon>eudicotyledons</taxon>
        <taxon>Gunneridae</taxon>
        <taxon>Pentapetalae</taxon>
        <taxon>rosids</taxon>
        <taxon>malvids</taxon>
        <taxon>Sapindales</taxon>
        <taxon>Sapindaceae</taxon>
        <taxon>Xanthoceroideae</taxon>
        <taxon>Xanthoceras</taxon>
    </lineage>
</organism>
<keyword evidence="5" id="KW-1185">Reference proteome</keyword>
<dbReference type="PANTHER" id="PTHR31623:SF28">
    <property type="entry name" value="BAHD ACYLTRANSFERASE"/>
    <property type="match status" value="1"/>
</dbReference>
<keyword evidence="3" id="KW-0012">Acyltransferase</keyword>
<name>A0ABQ8I9T6_9ROSI</name>
<accession>A0ABQ8I9T6</accession>
<sequence>MDVKIISTDIIKPSSPTPLHLKTYNLSLLDQFNLDGRYPLIFFYSPPTQNTTKTTSLALDHLKNSLAQTLTHYYPFAGRVKDSFSIDCDDSGAPLVEAHVANNMSEIVKRLEFDELEQLMPFKGDPMKLYTDQNILVVQVNYFSCGGVAISAYFKHVIADGPAAVNFIKTWSAIASGGDGGSDSSVFKDVVFDCASVFPPQDLPLHVLWRRCFLVNVPLGEAVVKRFTFDGTKMDALRGKIGDRSTRFEAVTTLILVAAAGAARERADFKTTNVVLIPVNLRRRMNPCFPEQCMGNVGQATMVKWKTDEYNILGRKIGESIRKIDDKHAREVNEGGGFMNELKNINEEMSKMNLYFVSSLSRSGIYEADFGWGKPAWANVVLKYNNLVVISDTSDGDNGIEAWVGLPKQDMVIFEKNSDILAYASLN</sequence>
<dbReference type="InterPro" id="IPR023213">
    <property type="entry name" value="CAT-like_dom_sf"/>
</dbReference>
<dbReference type="Gene3D" id="3.30.559.10">
    <property type="entry name" value="Chloramphenicol acetyltransferase-like domain"/>
    <property type="match status" value="2"/>
</dbReference>
<gene>
    <name evidence="4" type="ORF">JRO89_XS03G0144500</name>
</gene>
<protein>
    <submittedName>
        <fullName evidence="4">Uncharacterized protein</fullName>
    </submittedName>
</protein>
<proteinExistence type="inferred from homology"/>
<evidence type="ECO:0000256" key="2">
    <source>
        <dbReference type="ARBA" id="ARBA00022679"/>
    </source>
</evidence>
<evidence type="ECO:0000313" key="5">
    <source>
        <dbReference type="Proteomes" id="UP000827721"/>
    </source>
</evidence>